<name>A0A4Q9DMR6_9BACL</name>
<dbReference type="GO" id="GO:0000976">
    <property type="term" value="F:transcription cis-regulatory region binding"/>
    <property type="evidence" value="ECO:0007669"/>
    <property type="project" value="TreeGrafter"/>
</dbReference>
<dbReference type="InterPro" id="IPR050109">
    <property type="entry name" value="HTH-type_TetR-like_transc_reg"/>
</dbReference>
<dbReference type="Proteomes" id="UP000293142">
    <property type="component" value="Unassembled WGS sequence"/>
</dbReference>
<proteinExistence type="predicted"/>
<accession>A0A4Q9DMR6</accession>
<dbReference type="AlphaFoldDB" id="A0A4Q9DMR6"/>
<evidence type="ECO:0000313" key="6">
    <source>
        <dbReference type="EMBL" id="TBL76640.1"/>
    </source>
</evidence>
<reference evidence="6 7" key="1">
    <citation type="submission" date="2019-02" db="EMBL/GenBank/DDBJ databases">
        <title>Paenibacillus sp. nov., isolated from surface-sterilized tissue of Thalictrum simplex L.</title>
        <authorList>
            <person name="Tuo L."/>
        </authorList>
    </citation>
    <scope>NUCLEOTIDE SEQUENCE [LARGE SCALE GENOMIC DNA]</scope>
    <source>
        <strain evidence="6 7">N2SHLJ1</strain>
    </source>
</reference>
<dbReference type="SUPFAM" id="SSF48498">
    <property type="entry name" value="Tetracyclin repressor-like, C-terminal domain"/>
    <property type="match status" value="1"/>
</dbReference>
<sequence length="208" mass="24076">MSPRTKEQNQAIRDRRISQIRHTAAEVFLEKGLRMEMGDIAEKAGLGRGTVYHYYNNKLELFEELLREAFQRSMNIIRETLQTEEAPEARLMNYVRAKLRSWVQEPMIFIMFLFLLQSTDPIPVSNPAELQREMEQLMEPVLDVIKQGITAGTLVAINPETMYKTLFGTLIGTANIFIRKNNIFGAPDQDTWINDVVYIVFNGFRNDV</sequence>
<feature type="DNA-binding region" description="H-T-H motif" evidence="4">
    <location>
        <begin position="36"/>
        <end position="55"/>
    </location>
</feature>
<feature type="domain" description="HTH tetR-type" evidence="5">
    <location>
        <begin position="14"/>
        <end position="73"/>
    </location>
</feature>
<evidence type="ECO:0000256" key="4">
    <source>
        <dbReference type="PROSITE-ProRule" id="PRU00335"/>
    </source>
</evidence>
<dbReference type="Gene3D" id="1.10.10.60">
    <property type="entry name" value="Homeodomain-like"/>
    <property type="match status" value="1"/>
</dbReference>
<keyword evidence="3" id="KW-0804">Transcription</keyword>
<dbReference type="PROSITE" id="PS50977">
    <property type="entry name" value="HTH_TETR_2"/>
    <property type="match status" value="1"/>
</dbReference>
<organism evidence="6 7">
    <name type="scientific">Paenibacillus thalictri</name>
    <dbReference type="NCBI Taxonomy" id="2527873"/>
    <lineage>
        <taxon>Bacteria</taxon>
        <taxon>Bacillati</taxon>
        <taxon>Bacillota</taxon>
        <taxon>Bacilli</taxon>
        <taxon>Bacillales</taxon>
        <taxon>Paenibacillaceae</taxon>
        <taxon>Paenibacillus</taxon>
    </lineage>
</organism>
<dbReference type="InterPro" id="IPR009057">
    <property type="entry name" value="Homeodomain-like_sf"/>
</dbReference>
<dbReference type="InterPro" id="IPR036271">
    <property type="entry name" value="Tet_transcr_reg_TetR-rel_C_sf"/>
</dbReference>
<evidence type="ECO:0000259" key="5">
    <source>
        <dbReference type="PROSITE" id="PS50977"/>
    </source>
</evidence>
<keyword evidence="1" id="KW-0805">Transcription regulation</keyword>
<dbReference type="SUPFAM" id="SSF46689">
    <property type="entry name" value="Homeodomain-like"/>
    <property type="match status" value="1"/>
</dbReference>
<keyword evidence="7" id="KW-1185">Reference proteome</keyword>
<protein>
    <submittedName>
        <fullName evidence="6">TetR/AcrR family transcriptional regulator</fullName>
    </submittedName>
</protein>
<evidence type="ECO:0000256" key="1">
    <source>
        <dbReference type="ARBA" id="ARBA00023015"/>
    </source>
</evidence>
<evidence type="ECO:0000256" key="3">
    <source>
        <dbReference type="ARBA" id="ARBA00023163"/>
    </source>
</evidence>
<dbReference type="PRINTS" id="PR00455">
    <property type="entry name" value="HTHTETR"/>
</dbReference>
<dbReference type="PANTHER" id="PTHR30055">
    <property type="entry name" value="HTH-TYPE TRANSCRIPTIONAL REGULATOR RUTR"/>
    <property type="match status" value="1"/>
</dbReference>
<dbReference type="OrthoDB" id="2720430at2"/>
<evidence type="ECO:0000313" key="7">
    <source>
        <dbReference type="Proteomes" id="UP000293142"/>
    </source>
</evidence>
<keyword evidence="2 4" id="KW-0238">DNA-binding</keyword>
<dbReference type="RefSeq" id="WP_131015110.1">
    <property type="nucleotide sequence ID" value="NZ_SIRE01000013.1"/>
</dbReference>
<dbReference type="EMBL" id="SIRE01000013">
    <property type="protein sequence ID" value="TBL76640.1"/>
    <property type="molecule type" value="Genomic_DNA"/>
</dbReference>
<dbReference type="Gene3D" id="1.10.357.10">
    <property type="entry name" value="Tetracycline Repressor, domain 2"/>
    <property type="match status" value="1"/>
</dbReference>
<dbReference type="InterPro" id="IPR001647">
    <property type="entry name" value="HTH_TetR"/>
</dbReference>
<dbReference type="PANTHER" id="PTHR30055:SF234">
    <property type="entry name" value="HTH-TYPE TRANSCRIPTIONAL REGULATOR BETI"/>
    <property type="match status" value="1"/>
</dbReference>
<dbReference type="Pfam" id="PF00440">
    <property type="entry name" value="TetR_N"/>
    <property type="match status" value="1"/>
</dbReference>
<dbReference type="GO" id="GO:0003700">
    <property type="term" value="F:DNA-binding transcription factor activity"/>
    <property type="evidence" value="ECO:0007669"/>
    <property type="project" value="TreeGrafter"/>
</dbReference>
<evidence type="ECO:0000256" key="2">
    <source>
        <dbReference type="ARBA" id="ARBA00023125"/>
    </source>
</evidence>
<gene>
    <name evidence="6" type="ORF">EYB31_19645</name>
</gene>
<comment type="caution">
    <text evidence="6">The sequence shown here is derived from an EMBL/GenBank/DDBJ whole genome shotgun (WGS) entry which is preliminary data.</text>
</comment>